<sequence>MFVHIVFVVLPSMSPLLHVIMDFDFTKGGFDARTVMICDQCEREYHVGCLKDQGICDLKELPEGKWFCCVDCSMIHVTLQKLITNRAEMLSDSLLDIIKRKYEEKGLTMDSETGMQWQLLSGKAWHLNDGCLLSKANTMFHECFGPLLEQTGCDLISCMVEGKQMGDREYGGFYCAVLTVNSAIASAGLLRIFGQEVAELPLVATCNDSRGYALDVIFANDLHQLDLSHGSMLLRPFYCWPLCPPIRKGLKNILVMTTAKQNPSIFVLFPGLSSVVHQSN</sequence>
<evidence type="ECO:0000313" key="5">
    <source>
        <dbReference type="EMBL" id="ERN07767.1"/>
    </source>
</evidence>
<organism evidence="5 6">
    <name type="scientific">Amborella trichopoda</name>
    <dbReference type="NCBI Taxonomy" id="13333"/>
    <lineage>
        <taxon>Eukaryota</taxon>
        <taxon>Viridiplantae</taxon>
        <taxon>Streptophyta</taxon>
        <taxon>Embryophyta</taxon>
        <taxon>Tracheophyta</taxon>
        <taxon>Spermatophyta</taxon>
        <taxon>Magnoliopsida</taxon>
        <taxon>Amborellales</taxon>
        <taxon>Amborellaceae</taxon>
        <taxon>Amborella</taxon>
    </lineage>
</organism>
<keyword evidence="1" id="KW-0479">Metal-binding</keyword>
<dbReference type="PANTHER" id="PTHR47025:SF7">
    <property type="entry name" value="ACYL-COA N-ACYLTRANSFERASE WITH RING_FYVE_PHD-TYPE ZINC FINGER DOMAIN-CONTAINING PROTEIN"/>
    <property type="match status" value="1"/>
</dbReference>
<evidence type="ECO:0000259" key="4">
    <source>
        <dbReference type="Pfam" id="PF23209"/>
    </source>
</evidence>
<dbReference type="Gramene" id="ERN07767">
    <property type="protein sequence ID" value="ERN07767"/>
    <property type="gene ID" value="AMTR_s00012p00102710"/>
</dbReference>
<keyword evidence="2" id="KW-0862">Zinc</keyword>
<dbReference type="PANTHER" id="PTHR47025">
    <property type="entry name" value="AUTOIMMUNE REGULATOR"/>
    <property type="match status" value="1"/>
</dbReference>
<dbReference type="STRING" id="13333.W1PCY0"/>
<dbReference type="EMBL" id="KI393609">
    <property type="protein sequence ID" value="ERN07767.1"/>
    <property type="molecule type" value="Genomic_DNA"/>
</dbReference>
<dbReference type="SUPFAM" id="SSF57903">
    <property type="entry name" value="FYVE/PHD zinc finger"/>
    <property type="match status" value="1"/>
</dbReference>
<accession>W1PCY0</accession>
<reference evidence="6" key="1">
    <citation type="journal article" date="2013" name="Science">
        <title>The Amborella genome and the evolution of flowering plants.</title>
        <authorList>
            <consortium name="Amborella Genome Project"/>
        </authorList>
    </citation>
    <scope>NUCLEOTIDE SEQUENCE [LARGE SCALE GENOMIC DNA]</scope>
</reference>
<proteinExistence type="predicted"/>
<feature type="signal peptide" evidence="3">
    <location>
        <begin position="1"/>
        <end position="19"/>
    </location>
</feature>
<name>W1PCY0_AMBTC</name>
<protein>
    <recommendedName>
        <fullName evidence="4">Increased DNA methylation 1 C-terminal domain-containing protein</fullName>
    </recommendedName>
</protein>
<dbReference type="eggNOG" id="ENOG502QS7V">
    <property type="taxonomic scope" value="Eukaryota"/>
</dbReference>
<feature type="chain" id="PRO_5004807303" description="Increased DNA methylation 1 C-terminal domain-containing protein" evidence="3">
    <location>
        <begin position="20"/>
        <end position="280"/>
    </location>
</feature>
<dbReference type="InterPro" id="IPR013083">
    <property type="entry name" value="Znf_RING/FYVE/PHD"/>
</dbReference>
<keyword evidence="1" id="KW-0863">Zinc-finger</keyword>
<dbReference type="Pfam" id="PF23209">
    <property type="entry name" value="IDM1_C"/>
    <property type="match status" value="1"/>
</dbReference>
<dbReference type="GO" id="GO:0008270">
    <property type="term" value="F:zinc ion binding"/>
    <property type="evidence" value="ECO:0007669"/>
    <property type="project" value="UniProtKB-KW"/>
</dbReference>
<dbReference type="InterPro" id="IPR056511">
    <property type="entry name" value="IDM1_C"/>
</dbReference>
<keyword evidence="3" id="KW-0732">Signal</keyword>
<dbReference type="HOGENOM" id="CLU_995135_0_0_1"/>
<keyword evidence="6" id="KW-1185">Reference proteome</keyword>
<gene>
    <name evidence="5" type="ORF">AMTR_s00012p00102710</name>
</gene>
<dbReference type="InterPro" id="IPR011011">
    <property type="entry name" value="Znf_FYVE_PHD"/>
</dbReference>
<evidence type="ECO:0000256" key="2">
    <source>
        <dbReference type="ARBA" id="ARBA00022833"/>
    </source>
</evidence>
<dbReference type="AlphaFoldDB" id="W1PCY0"/>
<evidence type="ECO:0000256" key="1">
    <source>
        <dbReference type="ARBA" id="ARBA00022771"/>
    </source>
</evidence>
<feature type="domain" description="Increased DNA methylation 1 C-terminal" evidence="4">
    <location>
        <begin position="147"/>
        <end position="211"/>
    </location>
</feature>
<dbReference type="Proteomes" id="UP000017836">
    <property type="component" value="Unassembled WGS sequence"/>
</dbReference>
<evidence type="ECO:0000313" key="6">
    <source>
        <dbReference type="Proteomes" id="UP000017836"/>
    </source>
</evidence>
<evidence type="ECO:0000256" key="3">
    <source>
        <dbReference type="SAM" id="SignalP"/>
    </source>
</evidence>
<dbReference type="Gene3D" id="3.30.40.10">
    <property type="entry name" value="Zinc/RING finger domain, C3HC4 (zinc finger)"/>
    <property type="match status" value="1"/>
</dbReference>